<dbReference type="SMART" id="SM00388">
    <property type="entry name" value="HisKA"/>
    <property type="match status" value="1"/>
</dbReference>
<dbReference type="PANTHER" id="PTHR45569">
    <property type="entry name" value="SENSOR PROTEIN KDPD"/>
    <property type="match status" value="1"/>
</dbReference>
<evidence type="ECO:0000313" key="8">
    <source>
        <dbReference type="Proteomes" id="UP001337305"/>
    </source>
</evidence>
<organism evidence="7 8">
    <name type="scientific">Flavivirga spongiicola</name>
    <dbReference type="NCBI Taxonomy" id="421621"/>
    <lineage>
        <taxon>Bacteria</taxon>
        <taxon>Pseudomonadati</taxon>
        <taxon>Bacteroidota</taxon>
        <taxon>Flavobacteriia</taxon>
        <taxon>Flavobacteriales</taxon>
        <taxon>Flavobacteriaceae</taxon>
        <taxon>Flavivirga</taxon>
    </lineage>
</organism>
<name>A0ABU7XSJ6_9FLAO</name>
<keyword evidence="7" id="KW-0808">Transferase</keyword>
<reference evidence="7 8" key="1">
    <citation type="submission" date="2022-09" db="EMBL/GenBank/DDBJ databases">
        <title>Genome sequencing of Flavivirga sp. MEBiC05379.</title>
        <authorList>
            <person name="Oh H.-M."/>
            <person name="Kwon K.K."/>
            <person name="Park M.J."/>
            <person name="Yang S.-H."/>
        </authorList>
    </citation>
    <scope>NUCLEOTIDE SEQUENCE [LARGE SCALE GENOMIC DNA]</scope>
    <source>
        <strain evidence="7 8">MEBiC05379</strain>
    </source>
</reference>
<dbReference type="InterPro" id="IPR052023">
    <property type="entry name" value="Histidine_kinase_KdpD"/>
</dbReference>
<dbReference type="InterPro" id="IPR036097">
    <property type="entry name" value="HisK_dim/P_sf"/>
</dbReference>
<dbReference type="InterPro" id="IPR003594">
    <property type="entry name" value="HATPase_dom"/>
</dbReference>
<dbReference type="Pfam" id="PF13374">
    <property type="entry name" value="TPR_10"/>
    <property type="match status" value="1"/>
</dbReference>
<feature type="repeat" description="TPR" evidence="3">
    <location>
        <begin position="192"/>
        <end position="225"/>
    </location>
</feature>
<keyword evidence="5" id="KW-0472">Membrane</keyword>
<comment type="caution">
    <text evidence="7">The sequence shown here is derived from an EMBL/GenBank/DDBJ whole genome shotgun (WGS) entry which is preliminary data.</text>
</comment>
<proteinExistence type="predicted"/>
<dbReference type="SMART" id="SM00387">
    <property type="entry name" value="HATPase_c"/>
    <property type="match status" value="1"/>
</dbReference>
<dbReference type="InterPro" id="IPR019734">
    <property type="entry name" value="TPR_rpt"/>
</dbReference>
<dbReference type="GO" id="GO:0016301">
    <property type="term" value="F:kinase activity"/>
    <property type="evidence" value="ECO:0007669"/>
    <property type="project" value="UniProtKB-KW"/>
</dbReference>
<evidence type="ECO:0000256" key="5">
    <source>
        <dbReference type="SAM" id="Phobius"/>
    </source>
</evidence>
<dbReference type="SUPFAM" id="SSF48452">
    <property type="entry name" value="TPR-like"/>
    <property type="match status" value="2"/>
</dbReference>
<evidence type="ECO:0000256" key="4">
    <source>
        <dbReference type="SAM" id="Coils"/>
    </source>
</evidence>
<gene>
    <name evidence="7" type="ORF">N1F79_06490</name>
</gene>
<dbReference type="EC" id="2.7.13.3" evidence="2"/>
<dbReference type="InterPro" id="IPR003661">
    <property type="entry name" value="HisK_dim/P_dom"/>
</dbReference>
<dbReference type="SUPFAM" id="SSF47384">
    <property type="entry name" value="Homodimeric domain of signal transducing histidine kinase"/>
    <property type="match status" value="1"/>
</dbReference>
<keyword evidence="5" id="KW-1133">Transmembrane helix</keyword>
<keyword evidence="3" id="KW-0802">TPR repeat</keyword>
<keyword evidence="7" id="KW-0418">Kinase</keyword>
<dbReference type="Pfam" id="PF02518">
    <property type="entry name" value="HATPase_c"/>
    <property type="match status" value="1"/>
</dbReference>
<dbReference type="PANTHER" id="PTHR45569:SF1">
    <property type="entry name" value="SENSOR PROTEIN KDPD"/>
    <property type="match status" value="1"/>
</dbReference>
<feature type="coiled-coil region" evidence="4">
    <location>
        <begin position="455"/>
        <end position="489"/>
    </location>
</feature>
<keyword evidence="5" id="KW-0812">Transmembrane</keyword>
<dbReference type="PROSITE" id="PS50109">
    <property type="entry name" value="HIS_KIN"/>
    <property type="match status" value="1"/>
</dbReference>
<feature type="domain" description="Histidine kinase" evidence="6">
    <location>
        <begin position="503"/>
        <end position="724"/>
    </location>
</feature>
<dbReference type="SUPFAM" id="SSF55874">
    <property type="entry name" value="ATPase domain of HSP90 chaperone/DNA topoisomerase II/histidine kinase"/>
    <property type="match status" value="1"/>
</dbReference>
<dbReference type="Gene3D" id="1.25.40.10">
    <property type="entry name" value="Tetratricopeptide repeat domain"/>
    <property type="match status" value="2"/>
</dbReference>
<dbReference type="Proteomes" id="UP001337305">
    <property type="component" value="Unassembled WGS sequence"/>
</dbReference>
<dbReference type="Gene3D" id="1.10.287.130">
    <property type="match status" value="1"/>
</dbReference>
<sequence length="724" mass="83484">MKPRKYILVFFIGFFLLAIFSYGQKQKDSLSVINDINTLNFNYSQSINKNPLKSLSYAKEAFSFFEETESNALKFKVATNYITALFINGRYKDALLILNDIEFLEVEEKSKALYFTLRGLVENDLNYISQAEESYKKALKLYIKLKDKDNEFTILNNLGLLYNNIGDYKRSLELYLNCYDIINDLKVKVDRYKYYMNIGTVSYNLNDYNDAIESFTNALNEATNNNNTFRVFRAQEKMAQTHVDLNKLDIAIEHYNDALLGYRQLGLKKEECTMLLHLGDIHYLKNDKNIAFNNYSKAQQIASKYAFLQEGYRASLNLAIYYKEQSKFNEARLFYRKVINNESHIVNLNVLKDAYKGLYEIEKQNRNTLLSLAYLESYLKYDNDIKEIQLITQKEQTQVQYSLKQKERDLEKLEIDFALNDLKLKNKQQQFQGLIILSALILLVLILILRSYIQNKKAQKLLSQRNEKINSQNEKLVLINKEIKAQRKELHGLNKIKDQLLSIIAHDVKSPMTDLYNLLFILRHNLNTIHKDELKKNLAVIESSTSNLLNLLNNLLNWTISQSSGVKVKKSNLSLIDLINTNLKLIESSIVAKELVVNFSPDVKLNFIKSDLNIVDFALRNILSNAVKFTNKKGTINVEIIKSLNGLTEIKIADSGIGFNEDIHNLLIKNTERVPAALGTNAEKGYGIGLSLCKKMLAEIDSQIIYEKNEPSGSIFILQLNPLN</sequence>
<dbReference type="SMART" id="SM00028">
    <property type="entry name" value="TPR"/>
    <property type="match status" value="6"/>
</dbReference>
<comment type="catalytic activity">
    <reaction evidence="1">
        <text>ATP + protein L-histidine = ADP + protein N-phospho-L-histidine.</text>
        <dbReference type="EC" id="2.7.13.3"/>
    </reaction>
</comment>
<dbReference type="InterPro" id="IPR011990">
    <property type="entry name" value="TPR-like_helical_dom_sf"/>
</dbReference>
<dbReference type="PROSITE" id="PS50005">
    <property type="entry name" value="TPR"/>
    <property type="match status" value="1"/>
</dbReference>
<dbReference type="EMBL" id="JAODOP010000004">
    <property type="protein sequence ID" value="MEF3832770.1"/>
    <property type="molecule type" value="Genomic_DNA"/>
</dbReference>
<evidence type="ECO:0000256" key="3">
    <source>
        <dbReference type="PROSITE-ProRule" id="PRU00339"/>
    </source>
</evidence>
<keyword evidence="8" id="KW-1185">Reference proteome</keyword>
<evidence type="ECO:0000256" key="1">
    <source>
        <dbReference type="ARBA" id="ARBA00000085"/>
    </source>
</evidence>
<dbReference type="RefSeq" id="WP_303305140.1">
    <property type="nucleotide sequence ID" value="NZ_JAODOP010000004.1"/>
</dbReference>
<protein>
    <recommendedName>
        <fullName evidence="2">histidine kinase</fullName>
        <ecNumber evidence="2">2.7.13.3</ecNumber>
    </recommendedName>
</protein>
<dbReference type="Gene3D" id="3.30.565.10">
    <property type="entry name" value="Histidine kinase-like ATPase, C-terminal domain"/>
    <property type="match status" value="1"/>
</dbReference>
<dbReference type="InterPro" id="IPR036890">
    <property type="entry name" value="HATPase_C_sf"/>
</dbReference>
<keyword evidence="4" id="KW-0175">Coiled coil</keyword>
<dbReference type="Pfam" id="PF13181">
    <property type="entry name" value="TPR_8"/>
    <property type="match status" value="1"/>
</dbReference>
<dbReference type="InterPro" id="IPR005467">
    <property type="entry name" value="His_kinase_dom"/>
</dbReference>
<feature type="transmembrane region" description="Helical" evidence="5">
    <location>
        <begin position="431"/>
        <end position="453"/>
    </location>
</feature>
<evidence type="ECO:0000313" key="7">
    <source>
        <dbReference type="EMBL" id="MEF3832770.1"/>
    </source>
</evidence>
<accession>A0ABU7XSJ6</accession>
<evidence type="ECO:0000256" key="2">
    <source>
        <dbReference type="ARBA" id="ARBA00012438"/>
    </source>
</evidence>
<evidence type="ECO:0000259" key="6">
    <source>
        <dbReference type="PROSITE" id="PS50109"/>
    </source>
</evidence>